<comment type="catalytic activity">
    <reaction evidence="13">
        <text>L-seryl-[protein] + ATP = O-phospho-L-seryl-[protein] + ADP + H(+)</text>
        <dbReference type="Rhea" id="RHEA:17989"/>
        <dbReference type="Rhea" id="RHEA-COMP:9863"/>
        <dbReference type="Rhea" id="RHEA-COMP:11604"/>
        <dbReference type="ChEBI" id="CHEBI:15378"/>
        <dbReference type="ChEBI" id="CHEBI:29999"/>
        <dbReference type="ChEBI" id="CHEBI:30616"/>
        <dbReference type="ChEBI" id="CHEBI:83421"/>
        <dbReference type="ChEBI" id="CHEBI:456216"/>
        <dbReference type="EC" id="2.7.11.1"/>
    </reaction>
</comment>
<feature type="compositionally biased region" description="Polar residues" evidence="14">
    <location>
        <begin position="96"/>
        <end position="126"/>
    </location>
</feature>
<dbReference type="Gene3D" id="1.10.510.10">
    <property type="entry name" value="Transferase(Phosphotransferase) domain 1"/>
    <property type="match status" value="1"/>
</dbReference>
<keyword evidence="6" id="KW-0479">Metal-binding</keyword>
<dbReference type="FunFam" id="1.10.510.10:FF:000024">
    <property type="entry name" value="Probable serine/threonine-protein kinase cot-1"/>
    <property type="match status" value="1"/>
</dbReference>
<feature type="domain" description="Protein kinase" evidence="15">
    <location>
        <begin position="766"/>
        <end position="1056"/>
    </location>
</feature>
<organism evidence="17 18">
    <name type="scientific">Thlaspi arvense</name>
    <name type="common">Field penny-cress</name>
    <dbReference type="NCBI Taxonomy" id="13288"/>
    <lineage>
        <taxon>Eukaryota</taxon>
        <taxon>Viridiplantae</taxon>
        <taxon>Streptophyta</taxon>
        <taxon>Embryophyta</taxon>
        <taxon>Tracheophyta</taxon>
        <taxon>Spermatophyta</taxon>
        <taxon>Magnoliopsida</taxon>
        <taxon>eudicotyledons</taxon>
        <taxon>Gunneridae</taxon>
        <taxon>Pentapetalae</taxon>
        <taxon>rosids</taxon>
        <taxon>malvids</taxon>
        <taxon>Brassicales</taxon>
        <taxon>Brassicaceae</taxon>
        <taxon>Thlaspideae</taxon>
        <taxon>Thlaspi</taxon>
    </lineage>
</organism>
<comment type="catalytic activity">
    <reaction evidence="12">
        <text>L-threonyl-[protein] + ATP = O-phospho-L-threonyl-[protein] + ADP + H(+)</text>
        <dbReference type="Rhea" id="RHEA:46608"/>
        <dbReference type="Rhea" id="RHEA-COMP:11060"/>
        <dbReference type="Rhea" id="RHEA-COMP:11605"/>
        <dbReference type="ChEBI" id="CHEBI:15378"/>
        <dbReference type="ChEBI" id="CHEBI:30013"/>
        <dbReference type="ChEBI" id="CHEBI:30616"/>
        <dbReference type="ChEBI" id="CHEBI:61977"/>
        <dbReference type="ChEBI" id="CHEBI:456216"/>
        <dbReference type="EC" id="2.7.11.1"/>
    </reaction>
</comment>
<comment type="similarity">
    <text evidence="1">Belongs to the protein kinase superfamily. AGC Ser/Thr protein kinase family.</text>
</comment>
<sequence length="1169" mass="129710">MVFNKMLFFSSKRSSRSSDNSPSGSDKKKSKSNSEEEIRRPNQSFASSFAGVICGLKEKKHGSSKRKETSSDQAQSPIPSQSNSSASVSEAKEPNPETSASLLDLNQTKTRSESGTGQFDASTSDSRPVGISEFGIPEISFGVETPKESESPHLQALLRISSAPRKWDSRYVKSFSHELNSKGVQPFPLWKPRRSDRSEVTLRLICLFEKAKETVNSDLSLFALALVDMLKKDSGSLPEFQVAIEDMLVLIKRCVSSTPKDFCLECLEIVQELDDRRRELPPGVLKQIHTRMLYILTRCSRLLQFQKESWGHEEEASQLRQSRALAVLLSAEKLPPIGEVWDIWGSSTLRIPSTKKAYSQEQCRLNWEEDIVYRPAAPSPHPYNETSEASELSANTLPSPASKGVKEAAKVIENGDDIAAAKTPVSRPAESSHEQEKSNHRHKITWGSWGDDESCISEESLFMCRICEGEVPTTHMEYHSLICAMVEKCDQRGVSVDERLVAVSVTLGKITEILMQRATQAARESPDGMKTSNASSGESDVLSLRLSDYSKKGLEDMFSSFLESDSSAAFMDDMRYLTSVSCITRFGPKSDQGMTPISPKPNPVESLLEGKGTFKGLDVSHVCNGSTLCSYLLASLLILSMLTDEQHPEQLFMQITGLADIARSAANTIPDDDQSHQVLLSCLDNLKVVVDRRKFDGLVVETFESCIEKLIQEKYLQLCELQDGGKVNLSSTVIDEDALLEDGVVPSLRTSPVHVHPRRRISIKDFEPVKNISSGAFGRVFLARKRTTGDIFAIKVLKKADMIRKNAVERIIAERDILIKARNPFVVKFFYSFTSRENLYLVMEYLKGGDLFSMLAKLGCLDESIARGYIAEVVLALEYLHSEGVVHRDLKPDNLLIANDGHVKLADFGLSKVGLIDSTIDLSGPVISGTPLLVEEKPISPTSENQQPERQVKRSAVGTPDYLAPEILLGTEHGATSDWWSVGIILFEFIVGTPPFHGCNPENIFDNILNSNIPWPSVPEDMSHEACDLIDRLLKKDPHQRLGARGAAEVKQHIFFKDIDWDTLPEKKPAFVPDSKDAFDTSYFVGNVSNEQFSPTNENSSGCLSNDHNDGVDERGEPAEMETNASENNPFDNFSFKNLSQLAHINYALMSRGLKAGVQPCLQLKEQTN</sequence>
<dbReference type="Proteomes" id="UP000836841">
    <property type="component" value="Chromosome 1"/>
</dbReference>
<keyword evidence="18" id="KW-1185">Reference proteome</keyword>
<evidence type="ECO:0000259" key="15">
    <source>
        <dbReference type="PROSITE" id="PS50011"/>
    </source>
</evidence>
<reference evidence="17 18" key="1">
    <citation type="submission" date="2022-03" db="EMBL/GenBank/DDBJ databases">
        <authorList>
            <person name="Nunn A."/>
            <person name="Chopra R."/>
            <person name="Nunn A."/>
            <person name="Contreras Garrido A."/>
        </authorList>
    </citation>
    <scope>NUCLEOTIDE SEQUENCE [LARGE SCALE GENOMIC DNA]</scope>
</reference>
<dbReference type="CDD" id="cd05579">
    <property type="entry name" value="STKc_MAST_like"/>
    <property type="match status" value="1"/>
</dbReference>
<dbReference type="Pfam" id="PF00069">
    <property type="entry name" value="Pkinase"/>
    <property type="match status" value="1"/>
</dbReference>
<feature type="compositionally biased region" description="Polar residues" evidence="14">
    <location>
        <begin position="384"/>
        <end position="399"/>
    </location>
</feature>
<feature type="region of interest" description="Disordered" evidence="14">
    <location>
        <begin position="1090"/>
        <end position="1129"/>
    </location>
</feature>
<keyword evidence="11" id="KW-0067">ATP-binding</keyword>
<dbReference type="PANTHER" id="PTHR24356:SF352">
    <property type="entry name" value="SERINE_THREONINE PROTEIN KINASE IRE3-RELATED"/>
    <property type="match status" value="1"/>
</dbReference>
<accession>A0AAU9R8J4</accession>
<dbReference type="FunFam" id="3.30.200.20:FF:000147">
    <property type="entry name" value="probable serine/threonine protein kinase IREH1"/>
    <property type="match status" value="1"/>
</dbReference>
<keyword evidence="4" id="KW-0597">Phosphoprotein</keyword>
<protein>
    <recommendedName>
        <fullName evidence="2">non-specific serine/threonine protein kinase</fullName>
        <ecNumber evidence="2">2.7.11.1</ecNumber>
    </recommendedName>
</protein>
<dbReference type="InterPro" id="IPR050236">
    <property type="entry name" value="Ser_Thr_kinase_AGC"/>
</dbReference>
<dbReference type="PANTHER" id="PTHR24356">
    <property type="entry name" value="SERINE/THREONINE-PROTEIN KINASE"/>
    <property type="match status" value="1"/>
</dbReference>
<dbReference type="GO" id="GO:0005524">
    <property type="term" value="F:ATP binding"/>
    <property type="evidence" value="ECO:0007669"/>
    <property type="project" value="UniProtKB-KW"/>
</dbReference>
<evidence type="ECO:0000256" key="12">
    <source>
        <dbReference type="ARBA" id="ARBA00047899"/>
    </source>
</evidence>
<keyword evidence="8" id="KW-0863">Zinc-finger</keyword>
<evidence type="ECO:0000256" key="1">
    <source>
        <dbReference type="ARBA" id="ARBA00009903"/>
    </source>
</evidence>
<evidence type="ECO:0000256" key="11">
    <source>
        <dbReference type="ARBA" id="ARBA00022840"/>
    </source>
</evidence>
<keyword evidence="3" id="KW-0723">Serine/threonine-protein kinase</keyword>
<dbReference type="Pfam" id="PF26031">
    <property type="entry name" value="IREH1"/>
    <property type="match status" value="1"/>
</dbReference>
<dbReference type="InterPro" id="IPR008271">
    <property type="entry name" value="Ser/Thr_kinase_AS"/>
</dbReference>
<evidence type="ECO:0000256" key="3">
    <source>
        <dbReference type="ARBA" id="ARBA00022527"/>
    </source>
</evidence>
<dbReference type="EMBL" id="OU466857">
    <property type="protein sequence ID" value="CAH2036122.1"/>
    <property type="molecule type" value="Genomic_DNA"/>
</dbReference>
<feature type="region of interest" description="Disordered" evidence="14">
    <location>
        <begin position="1"/>
        <end position="131"/>
    </location>
</feature>
<dbReference type="GO" id="GO:0008270">
    <property type="term" value="F:zinc ion binding"/>
    <property type="evidence" value="ECO:0007669"/>
    <property type="project" value="UniProtKB-KW"/>
</dbReference>
<feature type="region of interest" description="Disordered" evidence="14">
    <location>
        <begin position="378"/>
        <end position="400"/>
    </location>
</feature>
<evidence type="ECO:0000256" key="8">
    <source>
        <dbReference type="ARBA" id="ARBA00022771"/>
    </source>
</evidence>
<name>A0AAU9R8J4_THLAR</name>
<evidence type="ECO:0000256" key="14">
    <source>
        <dbReference type="SAM" id="MobiDB-lite"/>
    </source>
</evidence>
<evidence type="ECO:0000256" key="2">
    <source>
        <dbReference type="ARBA" id="ARBA00012513"/>
    </source>
</evidence>
<dbReference type="GO" id="GO:0007010">
    <property type="term" value="P:cytoskeleton organization"/>
    <property type="evidence" value="ECO:0007669"/>
    <property type="project" value="UniProtKB-ARBA"/>
</dbReference>
<dbReference type="PROSITE" id="PS51285">
    <property type="entry name" value="AGC_KINASE_CTER"/>
    <property type="match status" value="1"/>
</dbReference>
<feature type="compositionally biased region" description="Basic and acidic residues" evidence="14">
    <location>
        <begin position="1107"/>
        <end position="1118"/>
    </location>
</feature>
<dbReference type="InterPro" id="IPR000719">
    <property type="entry name" value="Prot_kinase_dom"/>
</dbReference>
<dbReference type="SMART" id="SM00220">
    <property type="entry name" value="S_TKc"/>
    <property type="match status" value="1"/>
</dbReference>
<dbReference type="Gene3D" id="3.30.200.20">
    <property type="entry name" value="Phosphorylase Kinase, domain 1"/>
    <property type="match status" value="1"/>
</dbReference>
<dbReference type="InterPro" id="IPR000961">
    <property type="entry name" value="AGC-kinase_C"/>
</dbReference>
<proteinExistence type="inferred from homology"/>
<dbReference type="AlphaFoldDB" id="A0AAU9R8J4"/>
<evidence type="ECO:0000256" key="5">
    <source>
        <dbReference type="ARBA" id="ARBA00022679"/>
    </source>
</evidence>
<feature type="region of interest" description="Disordered" evidence="14">
    <location>
        <begin position="420"/>
        <end position="441"/>
    </location>
</feature>
<feature type="compositionally biased region" description="Polar residues" evidence="14">
    <location>
        <begin position="1090"/>
        <end position="1106"/>
    </location>
</feature>
<evidence type="ECO:0000259" key="16">
    <source>
        <dbReference type="PROSITE" id="PS51285"/>
    </source>
</evidence>
<evidence type="ECO:0000256" key="13">
    <source>
        <dbReference type="ARBA" id="ARBA00048679"/>
    </source>
</evidence>
<gene>
    <name evidence="17" type="ORF">TAV2_LOCUS1245</name>
</gene>
<dbReference type="PROSITE" id="PS50011">
    <property type="entry name" value="PROTEIN_KINASE_DOM"/>
    <property type="match status" value="1"/>
</dbReference>
<dbReference type="PROSITE" id="PS00108">
    <property type="entry name" value="PROTEIN_KINASE_ST"/>
    <property type="match status" value="1"/>
</dbReference>
<feature type="domain" description="AGC-kinase C-terminal" evidence="16">
    <location>
        <begin position="1057"/>
        <end position="1146"/>
    </location>
</feature>
<evidence type="ECO:0000256" key="7">
    <source>
        <dbReference type="ARBA" id="ARBA00022741"/>
    </source>
</evidence>
<evidence type="ECO:0000313" key="17">
    <source>
        <dbReference type="EMBL" id="CAH2036122.1"/>
    </source>
</evidence>
<evidence type="ECO:0000256" key="9">
    <source>
        <dbReference type="ARBA" id="ARBA00022777"/>
    </source>
</evidence>
<dbReference type="InterPro" id="IPR058783">
    <property type="entry name" value="IREH1/IRE-like_N"/>
</dbReference>
<keyword evidence="9" id="KW-0418">Kinase</keyword>
<keyword evidence="7" id="KW-0547">Nucleotide-binding</keyword>
<dbReference type="GO" id="GO:0004674">
    <property type="term" value="F:protein serine/threonine kinase activity"/>
    <property type="evidence" value="ECO:0007669"/>
    <property type="project" value="UniProtKB-KW"/>
</dbReference>
<evidence type="ECO:0000256" key="6">
    <source>
        <dbReference type="ARBA" id="ARBA00022723"/>
    </source>
</evidence>
<evidence type="ECO:0000313" key="18">
    <source>
        <dbReference type="Proteomes" id="UP000836841"/>
    </source>
</evidence>
<keyword evidence="10" id="KW-0862">Zinc</keyword>
<dbReference type="InterPro" id="IPR011009">
    <property type="entry name" value="Kinase-like_dom_sf"/>
</dbReference>
<keyword evidence="5" id="KW-0808">Transferase</keyword>
<dbReference type="SUPFAM" id="SSF56112">
    <property type="entry name" value="Protein kinase-like (PK-like)"/>
    <property type="match status" value="1"/>
</dbReference>
<dbReference type="GO" id="GO:0035556">
    <property type="term" value="P:intracellular signal transduction"/>
    <property type="evidence" value="ECO:0007669"/>
    <property type="project" value="TreeGrafter"/>
</dbReference>
<dbReference type="EC" id="2.7.11.1" evidence="2"/>
<evidence type="ECO:0000256" key="10">
    <source>
        <dbReference type="ARBA" id="ARBA00022833"/>
    </source>
</evidence>
<evidence type="ECO:0000256" key="4">
    <source>
        <dbReference type="ARBA" id="ARBA00022553"/>
    </source>
</evidence>
<feature type="compositionally biased region" description="Low complexity" evidence="14">
    <location>
        <begin position="73"/>
        <end position="89"/>
    </location>
</feature>